<dbReference type="Proteomes" id="UP001428341">
    <property type="component" value="Unassembled WGS sequence"/>
</dbReference>
<sequence length="94" mass="10365">MPSNFKRSSLAPISSNPSSHYSLELAITESSKTIHNSELKSITIETCTGADIAQKGRQSFPEVMDNPNVSRWCFSEKDKNFSTGIEIANREPSS</sequence>
<dbReference type="EMBL" id="JBCGBO010000001">
    <property type="protein sequence ID" value="KAK9228159.1"/>
    <property type="molecule type" value="Genomic_DNA"/>
</dbReference>
<evidence type="ECO:0000313" key="2">
    <source>
        <dbReference type="Proteomes" id="UP001428341"/>
    </source>
</evidence>
<organism evidence="1 2">
    <name type="scientific">Citrus x changshan-huyou</name>
    <dbReference type="NCBI Taxonomy" id="2935761"/>
    <lineage>
        <taxon>Eukaryota</taxon>
        <taxon>Viridiplantae</taxon>
        <taxon>Streptophyta</taxon>
        <taxon>Embryophyta</taxon>
        <taxon>Tracheophyta</taxon>
        <taxon>Spermatophyta</taxon>
        <taxon>Magnoliopsida</taxon>
        <taxon>eudicotyledons</taxon>
        <taxon>Gunneridae</taxon>
        <taxon>Pentapetalae</taxon>
        <taxon>rosids</taxon>
        <taxon>malvids</taxon>
        <taxon>Sapindales</taxon>
        <taxon>Rutaceae</taxon>
        <taxon>Aurantioideae</taxon>
        <taxon>Citrus</taxon>
    </lineage>
</organism>
<reference evidence="1 2" key="1">
    <citation type="submission" date="2024-05" db="EMBL/GenBank/DDBJ databases">
        <title>Haplotype-resolved chromosome-level genome assembly of Huyou (Citrus changshanensis).</title>
        <authorList>
            <person name="Miao C."/>
            <person name="Chen W."/>
            <person name="Wu Y."/>
            <person name="Wang L."/>
            <person name="Zhao S."/>
            <person name="Grierson D."/>
            <person name="Xu C."/>
            <person name="Chen K."/>
        </authorList>
    </citation>
    <scope>NUCLEOTIDE SEQUENCE [LARGE SCALE GENOMIC DNA]</scope>
    <source>
        <strain evidence="1">01-14</strain>
        <tissue evidence="1">Leaf</tissue>
    </source>
</reference>
<name>A0AAP0N2J0_9ROSI</name>
<evidence type="ECO:0000313" key="1">
    <source>
        <dbReference type="EMBL" id="KAK9228159.1"/>
    </source>
</evidence>
<gene>
    <name evidence="1" type="ORF">WN944_021107</name>
</gene>
<protein>
    <submittedName>
        <fullName evidence="1">Uncharacterized protein</fullName>
    </submittedName>
</protein>
<comment type="caution">
    <text evidence="1">The sequence shown here is derived from an EMBL/GenBank/DDBJ whole genome shotgun (WGS) entry which is preliminary data.</text>
</comment>
<proteinExistence type="predicted"/>
<dbReference type="AlphaFoldDB" id="A0AAP0N2J0"/>
<keyword evidence="2" id="KW-1185">Reference proteome</keyword>
<accession>A0AAP0N2J0</accession>